<accession>A0A0C3DCD2</accession>
<dbReference type="HOGENOM" id="CLU_2924057_0_0_1"/>
<gene>
    <name evidence="1" type="ORF">SCLCIDRAFT_1218750</name>
</gene>
<evidence type="ECO:0000313" key="2">
    <source>
        <dbReference type="Proteomes" id="UP000053989"/>
    </source>
</evidence>
<protein>
    <submittedName>
        <fullName evidence="1">Uncharacterized protein</fullName>
    </submittedName>
</protein>
<sequence length="61" mass="7045">MQERGLNLPCSVRATAHTQSKGIRQLVFRRFKVWGVHLRHNDSVFEYVVSRRKAAGHGREA</sequence>
<dbReference type="Proteomes" id="UP000053989">
    <property type="component" value="Unassembled WGS sequence"/>
</dbReference>
<reference evidence="2" key="2">
    <citation type="submission" date="2015-01" db="EMBL/GenBank/DDBJ databases">
        <title>Evolutionary Origins and Diversification of the Mycorrhizal Mutualists.</title>
        <authorList>
            <consortium name="DOE Joint Genome Institute"/>
            <consortium name="Mycorrhizal Genomics Consortium"/>
            <person name="Kohler A."/>
            <person name="Kuo A."/>
            <person name="Nagy L.G."/>
            <person name="Floudas D."/>
            <person name="Copeland A."/>
            <person name="Barry K.W."/>
            <person name="Cichocki N."/>
            <person name="Veneault-Fourrey C."/>
            <person name="LaButti K."/>
            <person name="Lindquist E.A."/>
            <person name="Lipzen A."/>
            <person name="Lundell T."/>
            <person name="Morin E."/>
            <person name="Murat C."/>
            <person name="Riley R."/>
            <person name="Ohm R."/>
            <person name="Sun H."/>
            <person name="Tunlid A."/>
            <person name="Henrissat B."/>
            <person name="Grigoriev I.V."/>
            <person name="Hibbett D.S."/>
            <person name="Martin F."/>
        </authorList>
    </citation>
    <scope>NUCLEOTIDE SEQUENCE [LARGE SCALE GENOMIC DNA]</scope>
    <source>
        <strain evidence="2">Foug A</strain>
    </source>
</reference>
<evidence type="ECO:0000313" key="1">
    <source>
        <dbReference type="EMBL" id="KIM58380.1"/>
    </source>
</evidence>
<name>A0A0C3DCD2_9AGAM</name>
<organism evidence="1 2">
    <name type="scientific">Scleroderma citrinum Foug A</name>
    <dbReference type="NCBI Taxonomy" id="1036808"/>
    <lineage>
        <taxon>Eukaryota</taxon>
        <taxon>Fungi</taxon>
        <taxon>Dikarya</taxon>
        <taxon>Basidiomycota</taxon>
        <taxon>Agaricomycotina</taxon>
        <taxon>Agaricomycetes</taxon>
        <taxon>Agaricomycetidae</taxon>
        <taxon>Boletales</taxon>
        <taxon>Sclerodermatineae</taxon>
        <taxon>Sclerodermataceae</taxon>
        <taxon>Scleroderma</taxon>
    </lineage>
</organism>
<dbReference type="AlphaFoldDB" id="A0A0C3DCD2"/>
<dbReference type="EMBL" id="KN822087">
    <property type="protein sequence ID" value="KIM58380.1"/>
    <property type="molecule type" value="Genomic_DNA"/>
</dbReference>
<reference evidence="1 2" key="1">
    <citation type="submission" date="2014-04" db="EMBL/GenBank/DDBJ databases">
        <authorList>
            <consortium name="DOE Joint Genome Institute"/>
            <person name="Kuo A."/>
            <person name="Kohler A."/>
            <person name="Nagy L.G."/>
            <person name="Floudas D."/>
            <person name="Copeland A."/>
            <person name="Barry K.W."/>
            <person name="Cichocki N."/>
            <person name="Veneault-Fourrey C."/>
            <person name="LaButti K."/>
            <person name="Lindquist E.A."/>
            <person name="Lipzen A."/>
            <person name="Lundell T."/>
            <person name="Morin E."/>
            <person name="Murat C."/>
            <person name="Sun H."/>
            <person name="Tunlid A."/>
            <person name="Henrissat B."/>
            <person name="Grigoriev I.V."/>
            <person name="Hibbett D.S."/>
            <person name="Martin F."/>
            <person name="Nordberg H.P."/>
            <person name="Cantor M.N."/>
            <person name="Hua S.X."/>
        </authorList>
    </citation>
    <scope>NUCLEOTIDE SEQUENCE [LARGE SCALE GENOMIC DNA]</scope>
    <source>
        <strain evidence="1 2">Foug A</strain>
    </source>
</reference>
<proteinExistence type="predicted"/>
<dbReference type="InParanoid" id="A0A0C3DCD2"/>
<keyword evidence="2" id="KW-1185">Reference proteome</keyword>